<dbReference type="STRING" id="2025994.A0A2T3A7G1"/>
<sequence length="342" mass="39431">MNANLATCLLSLFANFLLVALGWAKICIRKVKFIIRPPPLVYDGLQEVFSSSPTMLGSQAIYFLLSLHLVMYRFGIYTLGIESSTEPYFRERPFDKNVAIAMMVVFTFVRLMWSTSYYIALKGSLNASPRVLGPRSIMQSSREWAIGLEPDWPANESGRPRFCRKDHSYPLSDRTYHCSQIGKRALLGPSEAVRVHLPVYDHYCTWLRVAVFLDTIKPYLLTMFYLVLDTLITLCSSLYFLTLKHRPEGLTLSLLIMTCIFGVVVMVHDHGKDWRSDFPMNDEFWKWVADMRRRWLVDYPEPALRRETSPPEDDEGDPMTSQRPARPVRPLPALPLRDLLPI</sequence>
<keyword evidence="5" id="KW-1185">Reference proteome</keyword>
<dbReference type="OrthoDB" id="5226086at2759"/>
<feature type="transmembrane region" description="Helical" evidence="2">
    <location>
        <begin position="249"/>
        <end position="268"/>
    </location>
</feature>
<dbReference type="AlphaFoldDB" id="A0A2T3A7G1"/>
<evidence type="ECO:0000256" key="1">
    <source>
        <dbReference type="SAM" id="MobiDB-lite"/>
    </source>
</evidence>
<reference evidence="4 5" key="1">
    <citation type="journal article" date="2018" name="Mycol. Prog.">
        <title>Coniella lustricola, a new species from submerged detritus.</title>
        <authorList>
            <person name="Raudabaugh D.B."/>
            <person name="Iturriaga T."/>
            <person name="Carver A."/>
            <person name="Mondo S."/>
            <person name="Pangilinan J."/>
            <person name="Lipzen A."/>
            <person name="He G."/>
            <person name="Amirebrahimi M."/>
            <person name="Grigoriev I.V."/>
            <person name="Miller A.N."/>
        </authorList>
    </citation>
    <scope>NUCLEOTIDE SEQUENCE [LARGE SCALE GENOMIC DNA]</scope>
    <source>
        <strain evidence="4 5">B22-T-1</strain>
    </source>
</reference>
<dbReference type="Proteomes" id="UP000241462">
    <property type="component" value="Unassembled WGS sequence"/>
</dbReference>
<evidence type="ECO:0000313" key="4">
    <source>
        <dbReference type="EMBL" id="PSR84263.1"/>
    </source>
</evidence>
<evidence type="ECO:0000313" key="5">
    <source>
        <dbReference type="Proteomes" id="UP000241462"/>
    </source>
</evidence>
<accession>A0A2T3A7G1</accession>
<keyword evidence="2" id="KW-0812">Transmembrane</keyword>
<evidence type="ECO:0000256" key="3">
    <source>
        <dbReference type="SAM" id="SignalP"/>
    </source>
</evidence>
<gene>
    <name evidence="4" type="ORF">BD289DRAFT_482860</name>
</gene>
<proteinExistence type="predicted"/>
<feature type="transmembrane region" description="Helical" evidence="2">
    <location>
        <begin position="60"/>
        <end position="79"/>
    </location>
</feature>
<feature type="signal peptide" evidence="3">
    <location>
        <begin position="1"/>
        <end position="24"/>
    </location>
</feature>
<keyword evidence="2" id="KW-1133">Transmembrane helix</keyword>
<keyword evidence="2" id="KW-0472">Membrane</keyword>
<organism evidence="4 5">
    <name type="scientific">Coniella lustricola</name>
    <dbReference type="NCBI Taxonomy" id="2025994"/>
    <lineage>
        <taxon>Eukaryota</taxon>
        <taxon>Fungi</taxon>
        <taxon>Dikarya</taxon>
        <taxon>Ascomycota</taxon>
        <taxon>Pezizomycotina</taxon>
        <taxon>Sordariomycetes</taxon>
        <taxon>Sordariomycetidae</taxon>
        <taxon>Diaporthales</taxon>
        <taxon>Schizoparmaceae</taxon>
        <taxon>Coniella</taxon>
    </lineage>
</organism>
<feature type="transmembrane region" description="Helical" evidence="2">
    <location>
        <begin position="100"/>
        <end position="120"/>
    </location>
</feature>
<feature type="chain" id="PRO_5015498452" description="Palmitoyltransferase" evidence="3">
    <location>
        <begin position="25"/>
        <end position="342"/>
    </location>
</feature>
<feature type="transmembrane region" description="Helical" evidence="2">
    <location>
        <begin position="219"/>
        <end position="242"/>
    </location>
</feature>
<evidence type="ECO:0008006" key="6">
    <source>
        <dbReference type="Google" id="ProtNLM"/>
    </source>
</evidence>
<keyword evidence="3" id="KW-0732">Signal</keyword>
<evidence type="ECO:0000256" key="2">
    <source>
        <dbReference type="SAM" id="Phobius"/>
    </source>
</evidence>
<dbReference type="EMBL" id="KZ678446">
    <property type="protein sequence ID" value="PSR84263.1"/>
    <property type="molecule type" value="Genomic_DNA"/>
</dbReference>
<dbReference type="InParanoid" id="A0A2T3A7G1"/>
<protein>
    <recommendedName>
        <fullName evidence="6">Palmitoyltransferase</fullName>
    </recommendedName>
</protein>
<feature type="region of interest" description="Disordered" evidence="1">
    <location>
        <begin position="304"/>
        <end position="342"/>
    </location>
</feature>
<name>A0A2T3A7G1_9PEZI</name>